<dbReference type="InterPro" id="IPR012312">
    <property type="entry name" value="Hemerythrin-like"/>
</dbReference>
<feature type="domain" description="Hemerythrin-like" evidence="1">
    <location>
        <begin position="11"/>
        <end position="146"/>
    </location>
</feature>
<dbReference type="CDD" id="cd12108">
    <property type="entry name" value="Hr-like"/>
    <property type="match status" value="1"/>
</dbReference>
<evidence type="ECO:0000313" key="2">
    <source>
        <dbReference type="EMBL" id="WSE32981.1"/>
    </source>
</evidence>
<evidence type="ECO:0000313" key="3">
    <source>
        <dbReference type="Proteomes" id="UP001330812"/>
    </source>
</evidence>
<proteinExistence type="predicted"/>
<keyword evidence="3" id="KW-1185">Reference proteome</keyword>
<dbReference type="Gene3D" id="1.20.120.520">
    <property type="entry name" value="nmb1532 protein domain like"/>
    <property type="match status" value="1"/>
</dbReference>
<gene>
    <name evidence="2" type="ORF">VSH64_12785</name>
</gene>
<reference evidence="2 3" key="1">
    <citation type="journal article" date="2015" name="Int. J. Syst. Evol. Microbiol.">
        <title>Amycolatopsis rhabdoformis sp. nov., an actinomycete isolated from a tropical forest soil.</title>
        <authorList>
            <person name="Souza W.R."/>
            <person name="Silva R.E."/>
            <person name="Goodfellow M."/>
            <person name="Busarakam K."/>
            <person name="Figueiro F.S."/>
            <person name="Ferreira D."/>
            <person name="Rodrigues-Filho E."/>
            <person name="Moraes L.A.B."/>
            <person name="Zucchi T.D."/>
        </authorList>
    </citation>
    <scope>NUCLEOTIDE SEQUENCE [LARGE SCALE GENOMIC DNA]</scope>
    <source>
        <strain evidence="2 3">NCIMB 14900</strain>
    </source>
</reference>
<dbReference type="RefSeq" id="WP_326835788.1">
    <property type="nucleotide sequence ID" value="NZ_CP142149.1"/>
</dbReference>
<dbReference type="EMBL" id="CP142149">
    <property type="protein sequence ID" value="WSE32981.1"/>
    <property type="molecule type" value="Genomic_DNA"/>
</dbReference>
<accession>A0ABZ1IGT9</accession>
<protein>
    <submittedName>
        <fullName evidence="2">Hemerythrin domain-containing protein</fullName>
    </submittedName>
</protein>
<name>A0ABZ1IGT9_9PSEU</name>
<sequence>MTTTKAPGAMTREMDMVHTGLLREYRLMPATIAGVAEGDLDRAALVAGHIELVATVLHHHHHSEDRAIWPRLLERCPDVIAPLVNRMERHHERIAYLSVDFTAAVATWRAEPTVANRAAVLTVLDPLVTVLREHLQAEIADVLPLIEQHITAAEWDAMVAEGAADLPVEQIPLMFGILMYEGDPGAIEDALANLPAEARDMISELAPRLYADRAEALYGTRTPPKETAAAH</sequence>
<evidence type="ECO:0000259" key="1">
    <source>
        <dbReference type="Pfam" id="PF01814"/>
    </source>
</evidence>
<dbReference type="Proteomes" id="UP001330812">
    <property type="component" value="Chromosome"/>
</dbReference>
<organism evidence="2 3">
    <name type="scientific">Amycolatopsis rhabdoformis</name>
    <dbReference type="NCBI Taxonomy" id="1448059"/>
    <lineage>
        <taxon>Bacteria</taxon>
        <taxon>Bacillati</taxon>
        <taxon>Actinomycetota</taxon>
        <taxon>Actinomycetes</taxon>
        <taxon>Pseudonocardiales</taxon>
        <taxon>Pseudonocardiaceae</taxon>
        <taxon>Amycolatopsis</taxon>
    </lineage>
</organism>
<dbReference type="Pfam" id="PF01814">
    <property type="entry name" value="Hemerythrin"/>
    <property type="match status" value="1"/>
</dbReference>